<evidence type="ECO:0008006" key="4">
    <source>
        <dbReference type="Google" id="ProtNLM"/>
    </source>
</evidence>
<name>A0A0S2K9S1_9GAMM</name>
<gene>
    <name evidence="2" type="ORF">PS2015_309</name>
</gene>
<dbReference type="RefSeq" id="WP_058020509.1">
    <property type="nucleotide sequence ID" value="NZ_CP013189.1"/>
</dbReference>
<feature type="transmembrane region" description="Helical" evidence="1">
    <location>
        <begin position="282"/>
        <end position="313"/>
    </location>
</feature>
<accession>A0A0S2K9S1</accession>
<keyword evidence="1" id="KW-0812">Transmembrane</keyword>
<keyword evidence="1" id="KW-0472">Membrane</keyword>
<feature type="transmembrane region" description="Helical" evidence="1">
    <location>
        <begin position="162"/>
        <end position="179"/>
    </location>
</feature>
<organism evidence="2 3">
    <name type="scientific">Pseudohongiella spirulinae</name>
    <dbReference type="NCBI Taxonomy" id="1249552"/>
    <lineage>
        <taxon>Bacteria</taxon>
        <taxon>Pseudomonadati</taxon>
        <taxon>Pseudomonadota</taxon>
        <taxon>Gammaproteobacteria</taxon>
        <taxon>Pseudomonadales</taxon>
        <taxon>Pseudohongiellaceae</taxon>
        <taxon>Pseudohongiella</taxon>
    </lineage>
</organism>
<feature type="transmembrane region" description="Helical" evidence="1">
    <location>
        <begin position="213"/>
        <end position="230"/>
    </location>
</feature>
<feature type="transmembrane region" description="Helical" evidence="1">
    <location>
        <begin position="137"/>
        <end position="155"/>
    </location>
</feature>
<proteinExistence type="predicted"/>
<feature type="transmembrane region" description="Helical" evidence="1">
    <location>
        <begin position="89"/>
        <end position="109"/>
    </location>
</feature>
<dbReference type="AlphaFoldDB" id="A0A0S2K9S1"/>
<feature type="transmembrane region" description="Helical" evidence="1">
    <location>
        <begin position="325"/>
        <end position="348"/>
    </location>
</feature>
<keyword evidence="1" id="KW-1133">Transmembrane helix</keyword>
<keyword evidence="3" id="KW-1185">Reference proteome</keyword>
<feature type="transmembrane region" description="Helical" evidence="1">
    <location>
        <begin position="354"/>
        <end position="372"/>
    </location>
</feature>
<dbReference type="STRING" id="1249552.PS2015_309"/>
<evidence type="ECO:0000256" key="1">
    <source>
        <dbReference type="SAM" id="Phobius"/>
    </source>
</evidence>
<dbReference type="OrthoDB" id="7057633at2"/>
<protein>
    <recommendedName>
        <fullName evidence="4">Glycosyltransferase RgtA/B/C/D-like domain-containing protein</fullName>
    </recommendedName>
</protein>
<dbReference type="KEGG" id="pspi:PS2015_309"/>
<dbReference type="EMBL" id="CP013189">
    <property type="protein sequence ID" value="ALO45000.1"/>
    <property type="molecule type" value="Genomic_DNA"/>
</dbReference>
<dbReference type="Proteomes" id="UP000065641">
    <property type="component" value="Chromosome"/>
</dbReference>
<evidence type="ECO:0000313" key="3">
    <source>
        <dbReference type="Proteomes" id="UP000065641"/>
    </source>
</evidence>
<reference evidence="2 3" key="1">
    <citation type="submission" date="2015-11" db="EMBL/GenBank/DDBJ databases">
        <authorList>
            <person name="Zhang Y."/>
            <person name="Guo Z."/>
        </authorList>
    </citation>
    <scope>NUCLEOTIDE SEQUENCE [LARGE SCALE GENOMIC DNA]</scope>
    <source>
        <strain evidence="2 3">KCTC 32221</strain>
    </source>
</reference>
<sequence length="508" mass="57383">MTSNQAYMQRLPSLTMIRVFTVLMSLFLSWLAVTLHSQPNTDAYTYIRAADMALQAGIPAAYEHHQWAHLSVLIALLTKLTGIDLLQSAYVISALMYAFLSLCFVNLVAALAPTRRVVWLATIVILSYPHINEFRSYIIRDIGFLAFMLAAMLQLLQYNRSLLMRHVSLFIVFCLSASFFRPEALLFMFVTPVSLLMNRLLSENNRRRGFLRLESTALLLCALLLALVAWRESGLVSQLFSFASIYQPFLSNINIYFSGSDTISRAVFGEYGAQFSDQYTGLFLLTGLLSVLLASIIESLGWVAGGFLAYGLYRRYVKVEHTAMNIVLLWAGTALFILVAFILLTRFMTTRYTLMLGTTLLIFVPFIIDRAWSVSIANGRQKRFVGILILAGLFAFIDSHISFGDDKSHLDSALQYIQTQTRQDAPLLTNEIYLAYSSGRVNDYEHIHRDMNAGEFMQAPVGTIVAVTVRRSFQSQLEAEIQRGALRLIEVFPAQRGGDFMIFEKELR</sequence>
<evidence type="ECO:0000313" key="2">
    <source>
        <dbReference type="EMBL" id="ALO45000.1"/>
    </source>
</evidence>